<proteinExistence type="predicted"/>
<comment type="caution">
    <text evidence="1">The sequence shown here is derived from an EMBL/GenBank/DDBJ whole genome shotgun (WGS) entry which is preliminary data.</text>
</comment>
<name>X0W637_9ZZZZ</name>
<accession>X0W637</accession>
<gene>
    <name evidence="1" type="ORF">S01H1_55539</name>
</gene>
<sequence length="65" mass="7766">MKDLQKLRDKIQNLEKIHQLYILQLFITHNVSYTENSNGIFINMKTISDDVYNLVCEYLAYVKLQ</sequence>
<evidence type="ECO:0000313" key="1">
    <source>
        <dbReference type="EMBL" id="GAG26005.1"/>
    </source>
</evidence>
<protein>
    <recommendedName>
        <fullName evidence="2">NET domain-containing protein</fullName>
    </recommendedName>
</protein>
<dbReference type="EMBL" id="BARS01036109">
    <property type="protein sequence ID" value="GAG26005.1"/>
    <property type="molecule type" value="Genomic_DNA"/>
</dbReference>
<organism evidence="1">
    <name type="scientific">marine sediment metagenome</name>
    <dbReference type="NCBI Taxonomy" id="412755"/>
    <lineage>
        <taxon>unclassified sequences</taxon>
        <taxon>metagenomes</taxon>
        <taxon>ecological metagenomes</taxon>
    </lineage>
</organism>
<reference evidence="1" key="1">
    <citation type="journal article" date="2014" name="Front. Microbiol.">
        <title>High frequency of phylogenetically diverse reductive dehalogenase-homologous genes in deep subseafloor sedimentary metagenomes.</title>
        <authorList>
            <person name="Kawai M."/>
            <person name="Futagami T."/>
            <person name="Toyoda A."/>
            <person name="Takaki Y."/>
            <person name="Nishi S."/>
            <person name="Hori S."/>
            <person name="Arai W."/>
            <person name="Tsubouchi T."/>
            <person name="Morono Y."/>
            <person name="Uchiyama I."/>
            <person name="Ito T."/>
            <person name="Fujiyama A."/>
            <person name="Inagaki F."/>
            <person name="Takami H."/>
        </authorList>
    </citation>
    <scope>NUCLEOTIDE SEQUENCE</scope>
    <source>
        <strain evidence="1">Expedition CK06-06</strain>
    </source>
</reference>
<evidence type="ECO:0008006" key="2">
    <source>
        <dbReference type="Google" id="ProtNLM"/>
    </source>
</evidence>
<dbReference type="AlphaFoldDB" id="X0W637"/>
<feature type="non-terminal residue" evidence="1">
    <location>
        <position position="65"/>
    </location>
</feature>